<gene>
    <name evidence="2" type="ORF">E2C01_060039</name>
</gene>
<name>A0A5B7GZY4_PORTR</name>
<comment type="caution">
    <text evidence="2">The sequence shown here is derived from an EMBL/GenBank/DDBJ whole genome shotgun (WGS) entry which is preliminary data.</text>
</comment>
<keyword evidence="3" id="KW-1185">Reference proteome</keyword>
<sequence>MLAGQGAPRLAGQVTEHCMARLLQAVHGCVHASHDLGISPSHHYAARTRGASQCFQRNNTAFVSRVNHALYPPFLPTSLPSFLPSFLASSHRLHTSPPSPVASPTSLTLDHDTSMTPPPRHIHPLR</sequence>
<organism evidence="2 3">
    <name type="scientific">Portunus trituberculatus</name>
    <name type="common">Swimming crab</name>
    <name type="synonym">Neptunus trituberculatus</name>
    <dbReference type="NCBI Taxonomy" id="210409"/>
    <lineage>
        <taxon>Eukaryota</taxon>
        <taxon>Metazoa</taxon>
        <taxon>Ecdysozoa</taxon>
        <taxon>Arthropoda</taxon>
        <taxon>Crustacea</taxon>
        <taxon>Multicrustacea</taxon>
        <taxon>Malacostraca</taxon>
        <taxon>Eumalacostraca</taxon>
        <taxon>Eucarida</taxon>
        <taxon>Decapoda</taxon>
        <taxon>Pleocyemata</taxon>
        <taxon>Brachyura</taxon>
        <taxon>Eubrachyura</taxon>
        <taxon>Portunoidea</taxon>
        <taxon>Portunidae</taxon>
        <taxon>Portuninae</taxon>
        <taxon>Portunus</taxon>
    </lineage>
</organism>
<evidence type="ECO:0000313" key="3">
    <source>
        <dbReference type="Proteomes" id="UP000324222"/>
    </source>
</evidence>
<feature type="region of interest" description="Disordered" evidence="1">
    <location>
        <begin position="91"/>
        <end position="126"/>
    </location>
</feature>
<accession>A0A5B7GZY4</accession>
<reference evidence="2 3" key="1">
    <citation type="submission" date="2019-05" db="EMBL/GenBank/DDBJ databases">
        <title>Another draft genome of Portunus trituberculatus and its Hox gene families provides insights of decapod evolution.</title>
        <authorList>
            <person name="Jeong J.-H."/>
            <person name="Song I."/>
            <person name="Kim S."/>
            <person name="Choi T."/>
            <person name="Kim D."/>
            <person name="Ryu S."/>
            <person name="Kim W."/>
        </authorList>
    </citation>
    <scope>NUCLEOTIDE SEQUENCE [LARGE SCALE GENOMIC DNA]</scope>
    <source>
        <tissue evidence="2">Muscle</tissue>
    </source>
</reference>
<evidence type="ECO:0000256" key="1">
    <source>
        <dbReference type="SAM" id="MobiDB-lite"/>
    </source>
</evidence>
<dbReference type="Proteomes" id="UP000324222">
    <property type="component" value="Unassembled WGS sequence"/>
</dbReference>
<dbReference type="EMBL" id="VSRR010023999">
    <property type="protein sequence ID" value="MPC65901.1"/>
    <property type="molecule type" value="Genomic_DNA"/>
</dbReference>
<evidence type="ECO:0000313" key="2">
    <source>
        <dbReference type="EMBL" id="MPC65901.1"/>
    </source>
</evidence>
<proteinExistence type="predicted"/>
<dbReference type="AlphaFoldDB" id="A0A5B7GZY4"/>
<protein>
    <submittedName>
        <fullName evidence="2">Uncharacterized protein</fullName>
    </submittedName>
</protein>